<accession>A0AB39TBA1</accession>
<reference evidence="1" key="1">
    <citation type="submission" date="2024-07" db="EMBL/GenBank/DDBJ databases">
        <authorList>
            <person name="Yu S.T."/>
        </authorList>
    </citation>
    <scope>NUCLEOTIDE SEQUENCE</scope>
    <source>
        <strain evidence="1">R44</strain>
    </source>
</reference>
<dbReference type="EMBL" id="CP163444">
    <property type="protein sequence ID" value="XDQ74734.1"/>
    <property type="molecule type" value="Genomic_DNA"/>
</dbReference>
<evidence type="ECO:0000313" key="1">
    <source>
        <dbReference type="EMBL" id="XDQ74734.1"/>
    </source>
</evidence>
<dbReference type="InterPro" id="IPR032722">
    <property type="entry name" value="Deaminase_XOO_2897"/>
</dbReference>
<sequence length="295" mass="32156">MPPSVPDRHNELAEHFGREGLRRFERASLLGARLPDTARTLLEETGVPRGVASYFRAPGDLDPVALGVTAARSSLPRPHEAMANWPRVGGDGLAHLCVRPDGAVQAVFLRAVAQDMFVDTDVSTLNAALLSLDRALPLIAAASGLAEAAAVLRDLTAELRRIDPAAFDARESWWPRVLDDVRHTLNFPFSAAFEYVDAAGAKQVVTDATGPGRAHPEEIVWRGLSAQGVKPEQVLRVHCELEPCLMPGHYCAVWMQETFPRAEFTHSFDYGGSAESREEGLKELIIHSATRARQG</sequence>
<dbReference type="AlphaFoldDB" id="A0AB39TBA1"/>
<dbReference type="RefSeq" id="WP_369147257.1">
    <property type="nucleotide sequence ID" value="NZ_CP163444.1"/>
</dbReference>
<dbReference type="Pfam" id="PF14440">
    <property type="entry name" value="XOO_2897-deam"/>
    <property type="match status" value="1"/>
</dbReference>
<gene>
    <name evidence="1" type="ORF">AB5J54_31270</name>
</gene>
<name>A0AB39TBA1_9ACTN</name>
<dbReference type="InterPro" id="IPR025851">
    <property type="entry name" value="SUKH-4"/>
</dbReference>
<dbReference type="Pfam" id="PF14435">
    <property type="entry name" value="SUKH-4"/>
    <property type="match status" value="1"/>
</dbReference>
<protein>
    <submittedName>
        <fullName evidence="1">SUKH-4 family immunity protein</fullName>
    </submittedName>
</protein>
<organism evidence="1">
    <name type="scientific">Streptomyces sp. R44</name>
    <dbReference type="NCBI Taxonomy" id="3238633"/>
    <lineage>
        <taxon>Bacteria</taxon>
        <taxon>Bacillati</taxon>
        <taxon>Actinomycetota</taxon>
        <taxon>Actinomycetes</taxon>
        <taxon>Kitasatosporales</taxon>
        <taxon>Streptomycetaceae</taxon>
        <taxon>Streptomyces</taxon>
    </lineage>
</organism>
<proteinExistence type="predicted"/>